<evidence type="ECO:0000256" key="1">
    <source>
        <dbReference type="SAM" id="Phobius"/>
    </source>
</evidence>
<comment type="caution">
    <text evidence="2">The sequence shown here is derived from an EMBL/GenBank/DDBJ whole genome shotgun (WGS) entry which is preliminary data.</text>
</comment>
<reference evidence="2" key="2">
    <citation type="submission" date="2023-05" db="EMBL/GenBank/DDBJ databases">
        <authorList>
            <person name="Fouks B."/>
        </authorList>
    </citation>
    <scope>NUCLEOTIDE SEQUENCE</scope>
    <source>
        <strain evidence="2">Stay&amp;Tobe</strain>
        <tissue evidence="2">Testes</tissue>
    </source>
</reference>
<evidence type="ECO:0000313" key="2">
    <source>
        <dbReference type="EMBL" id="KAJ9583431.1"/>
    </source>
</evidence>
<gene>
    <name evidence="2" type="ORF">L9F63_022234</name>
</gene>
<keyword evidence="1" id="KW-1133">Transmembrane helix</keyword>
<organism evidence="2 3">
    <name type="scientific">Diploptera punctata</name>
    <name type="common">Pacific beetle cockroach</name>
    <dbReference type="NCBI Taxonomy" id="6984"/>
    <lineage>
        <taxon>Eukaryota</taxon>
        <taxon>Metazoa</taxon>
        <taxon>Ecdysozoa</taxon>
        <taxon>Arthropoda</taxon>
        <taxon>Hexapoda</taxon>
        <taxon>Insecta</taxon>
        <taxon>Pterygota</taxon>
        <taxon>Neoptera</taxon>
        <taxon>Polyneoptera</taxon>
        <taxon>Dictyoptera</taxon>
        <taxon>Blattodea</taxon>
        <taxon>Blaberoidea</taxon>
        <taxon>Blaberidae</taxon>
        <taxon>Diplopterinae</taxon>
        <taxon>Diploptera</taxon>
    </lineage>
</organism>
<dbReference type="AlphaFoldDB" id="A0AAD7ZN50"/>
<accession>A0AAD7ZN50</accession>
<dbReference type="Proteomes" id="UP001233999">
    <property type="component" value="Unassembled WGS sequence"/>
</dbReference>
<feature type="non-terminal residue" evidence="2">
    <location>
        <position position="65"/>
    </location>
</feature>
<reference evidence="2" key="1">
    <citation type="journal article" date="2023" name="IScience">
        <title>Live-bearing cockroach genome reveals convergent evolutionary mechanisms linked to viviparity in insects and beyond.</title>
        <authorList>
            <person name="Fouks B."/>
            <person name="Harrison M.C."/>
            <person name="Mikhailova A.A."/>
            <person name="Marchal E."/>
            <person name="English S."/>
            <person name="Carruthers M."/>
            <person name="Jennings E.C."/>
            <person name="Chiamaka E.L."/>
            <person name="Frigard R.A."/>
            <person name="Pippel M."/>
            <person name="Attardo G.M."/>
            <person name="Benoit J.B."/>
            <person name="Bornberg-Bauer E."/>
            <person name="Tobe S.S."/>
        </authorList>
    </citation>
    <scope>NUCLEOTIDE SEQUENCE</scope>
    <source>
        <strain evidence="2">Stay&amp;Tobe</strain>
    </source>
</reference>
<keyword evidence="1" id="KW-0812">Transmembrane</keyword>
<dbReference type="EMBL" id="JASPKZ010007602">
    <property type="protein sequence ID" value="KAJ9583431.1"/>
    <property type="molecule type" value="Genomic_DNA"/>
</dbReference>
<keyword evidence="1" id="KW-0472">Membrane</keyword>
<name>A0AAD7ZN50_DIPPU</name>
<feature type="non-terminal residue" evidence="2">
    <location>
        <position position="1"/>
    </location>
</feature>
<proteinExistence type="predicted"/>
<protein>
    <submittedName>
        <fullName evidence="2">Uncharacterized protein</fullName>
    </submittedName>
</protein>
<evidence type="ECO:0000313" key="3">
    <source>
        <dbReference type="Proteomes" id="UP001233999"/>
    </source>
</evidence>
<sequence>LIFTFICTFTTTFIFACITPVQGIVFIFVSVISGFLNLYFLCVSSVLRLGAVGHLPGQHVTNNHP</sequence>
<feature type="transmembrane region" description="Helical" evidence="1">
    <location>
        <begin position="12"/>
        <end position="40"/>
    </location>
</feature>
<keyword evidence="3" id="KW-1185">Reference proteome</keyword>